<comment type="caution">
    <text evidence="3">The sequence shown here is derived from an EMBL/GenBank/DDBJ whole genome shotgun (WGS) entry which is preliminary data.</text>
</comment>
<feature type="region of interest" description="Disordered" evidence="1">
    <location>
        <begin position="255"/>
        <end position="282"/>
    </location>
</feature>
<gene>
    <name evidence="3" type="ORF">HXK23_04200</name>
</gene>
<evidence type="ECO:0000313" key="4">
    <source>
        <dbReference type="Proteomes" id="UP000772566"/>
    </source>
</evidence>
<dbReference type="Proteomes" id="UP000772566">
    <property type="component" value="Unassembled WGS sequence"/>
</dbReference>
<feature type="transmembrane region" description="Helical" evidence="2">
    <location>
        <begin position="129"/>
        <end position="149"/>
    </location>
</feature>
<reference evidence="3" key="1">
    <citation type="submission" date="2020-04" db="EMBL/GenBank/DDBJ databases">
        <title>Deep metagenomics examines the oral microbiome during advanced dental caries in children, revealing novel taxa and co-occurrences with host molecules.</title>
        <authorList>
            <person name="Baker J.L."/>
            <person name="Morton J.T."/>
            <person name="Dinis M."/>
            <person name="Alvarez R."/>
            <person name="Tran N.C."/>
            <person name="Knight R."/>
            <person name="Edlund A."/>
        </authorList>
    </citation>
    <scope>NUCLEOTIDE SEQUENCE</scope>
    <source>
        <strain evidence="3">JCVI_22A_bin.2</strain>
    </source>
</reference>
<dbReference type="AlphaFoldDB" id="A0A930YQY7"/>
<evidence type="ECO:0000256" key="2">
    <source>
        <dbReference type="SAM" id="Phobius"/>
    </source>
</evidence>
<feature type="transmembrane region" description="Helical" evidence="2">
    <location>
        <begin position="20"/>
        <end position="46"/>
    </location>
</feature>
<proteinExistence type="predicted"/>
<feature type="compositionally biased region" description="Basic and acidic residues" evidence="1">
    <location>
        <begin position="261"/>
        <end position="274"/>
    </location>
</feature>
<feature type="transmembrane region" description="Helical" evidence="2">
    <location>
        <begin position="85"/>
        <end position="108"/>
    </location>
</feature>
<evidence type="ECO:0000256" key="1">
    <source>
        <dbReference type="SAM" id="MobiDB-lite"/>
    </source>
</evidence>
<sequence length="282" mass="31105">MSTMTETLRTLFALDKNIEIFVQHLPQMVIIFALISFGGWVYETIYCSVVEGEFTKRGFLFGPTCPIYGIGAIAEWLVLGQISNPIIVFIIGAVLATVIEYSTGLFLERRFKKKWWDYSMFKFNLHGRVCPQASAVFGAFSVTSVFVLVPTMLNILMIFSKHTVSVVAFIVVTLYFLDTVASLLWNGPTTHHKVEAAAQDASIKVEEAAQNASQKVSAAAQNASQKANAAAQKANAAAQNATLIATQKAQQVSQKVQVTKQKLDDTTQKVRDRLPGSFPWDN</sequence>
<feature type="transmembrane region" description="Helical" evidence="2">
    <location>
        <begin position="155"/>
        <end position="177"/>
    </location>
</feature>
<feature type="transmembrane region" description="Helical" evidence="2">
    <location>
        <begin position="58"/>
        <end position="79"/>
    </location>
</feature>
<organism evidence="3 4">
    <name type="scientific">Lancefieldella parvula</name>
    <dbReference type="NCBI Taxonomy" id="1382"/>
    <lineage>
        <taxon>Bacteria</taxon>
        <taxon>Bacillati</taxon>
        <taxon>Actinomycetota</taxon>
        <taxon>Coriobacteriia</taxon>
        <taxon>Coriobacteriales</taxon>
        <taxon>Atopobiaceae</taxon>
        <taxon>Lancefieldella</taxon>
    </lineage>
</organism>
<dbReference type="Pfam" id="PF06541">
    <property type="entry name" value="ABC_trans_CmpB"/>
    <property type="match status" value="1"/>
</dbReference>
<evidence type="ECO:0000313" key="3">
    <source>
        <dbReference type="EMBL" id="MBF4809405.1"/>
    </source>
</evidence>
<accession>A0A930YQY7</accession>
<keyword evidence="2" id="KW-1133">Transmembrane helix</keyword>
<dbReference type="InterPro" id="IPR010540">
    <property type="entry name" value="CmpB_TMEM229"/>
</dbReference>
<protein>
    <submittedName>
        <fullName evidence="3">ABC transporter permease</fullName>
    </submittedName>
</protein>
<keyword evidence="2" id="KW-0812">Transmembrane</keyword>
<name>A0A930YQY7_9ACTN</name>
<keyword evidence="2" id="KW-0472">Membrane</keyword>
<dbReference type="EMBL" id="JABZGT010000234">
    <property type="protein sequence ID" value="MBF4809405.1"/>
    <property type="molecule type" value="Genomic_DNA"/>
</dbReference>